<evidence type="ECO:0000256" key="1">
    <source>
        <dbReference type="ARBA" id="ARBA00002121"/>
    </source>
</evidence>
<comment type="pathway">
    <text evidence="3 15">Cofactor biosynthesis; FMN biosynthesis; FMN from riboflavin (ATP route): step 1/1.</text>
</comment>
<keyword evidence="11 15" id="KW-0067">ATP-binding</keyword>
<gene>
    <name evidence="17" type="ORF">AW736_04675</name>
</gene>
<evidence type="ECO:0000256" key="3">
    <source>
        <dbReference type="ARBA" id="ARBA00005201"/>
    </source>
</evidence>
<name>A0A178IMP2_9BACT</name>
<evidence type="ECO:0000256" key="14">
    <source>
        <dbReference type="ARBA" id="ARBA00049494"/>
    </source>
</evidence>
<comment type="function">
    <text evidence="1">Catalyzes the phosphorylation of riboflavin to FMN followed by the adenylation of FMN to FAD.</text>
</comment>
<evidence type="ECO:0000313" key="17">
    <source>
        <dbReference type="EMBL" id="OAM91172.1"/>
    </source>
</evidence>
<dbReference type="STRING" id="1184151.AW736_04675"/>
<sequence>MATTQFQDLAEARLPARPLHLAIGMFDGVHLGHRAVIDAAIQSARRSGGLAGVLTFWPHPSVLVRPDSPVPLVNDPGIKARLLAEAGMDFIITQRFTPGFAAIEAADFLPFLQKNLPALSAIYVGENWRYGHGRGGDIHSLVEDARARGLAVVSSQRINLNGEPISSTRIRACLAEGRLDEANALLGYSYFAEGIVASGKALGRAIGFPTLNISWDPGLRPCFGVYAVQVTGPKSAGRYPGVANYGLRPTVEQSTEPKLEVHLFGPCPFAGGDKIQVDWLRFIRPEMKFSSVEELTARIAEDRAQAEAFFKTGTTAK</sequence>
<dbReference type="GO" id="GO:0008531">
    <property type="term" value="F:riboflavin kinase activity"/>
    <property type="evidence" value="ECO:0007669"/>
    <property type="project" value="UniProtKB-UniRule"/>
</dbReference>
<evidence type="ECO:0000256" key="10">
    <source>
        <dbReference type="ARBA" id="ARBA00022827"/>
    </source>
</evidence>
<dbReference type="AlphaFoldDB" id="A0A178IMP2"/>
<evidence type="ECO:0000256" key="6">
    <source>
        <dbReference type="ARBA" id="ARBA00022679"/>
    </source>
</evidence>
<keyword evidence="18" id="KW-1185">Reference proteome</keyword>
<dbReference type="RefSeq" id="WP_068769070.1">
    <property type="nucleotide sequence ID" value="NZ_CP109796.1"/>
</dbReference>
<dbReference type="InterPro" id="IPR014729">
    <property type="entry name" value="Rossmann-like_a/b/a_fold"/>
</dbReference>
<evidence type="ECO:0000256" key="15">
    <source>
        <dbReference type="PIRNR" id="PIRNR004491"/>
    </source>
</evidence>
<comment type="catalytic activity">
    <reaction evidence="13 15">
        <text>riboflavin + ATP = FMN + ADP + H(+)</text>
        <dbReference type="Rhea" id="RHEA:14357"/>
        <dbReference type="ChEBI" id="CHEBI:15378"/>
        <dbReference type="ChEBI" id="CHEBI:30616"/>
        <dbReference type="ChEBI" id="CHEBI:57986"/>
        <dbReference type="ChEBI" id="CHEBI:58210"/>
        <dbReference type="ChEBI" id="CHEBI:456216"/>
        <dbReference type="EC" id="2.7.1.26"/>
    </reaction>
</comment>
<evidence type="ECO:0000256" key="13">
    <source>
        <dbReference type="ARBA" id="ARBA00047880"/>
    </source>
</evidence>
<dbReference type="GO" id="GO:0009398">
    <property type="term" value="P:FMN biosynthetic process"/>
    <property type="evidence" value="ECO:0007669"/>
    <property type="project" value="UniProtKB-UniRule"/>
</dbReference>
<dbReference type="Gene3D" id="3.40.50.620">
    <property type="entry name" value="HUPs"/>
    <property type="match status" value="1"/>
</dbReference>
<keyword evidence="9 15" id="KW-0418">Kinase</keyword>
<evidence type="ECO:0000259" key="16">
    <source>
        <dbReference type="SMART" id="SM00904"/>
    </source>
</evidence>
<dbReference type="SMART" id="SM00904">
    <property type="entry name" value="Flavokinase"/>
    <property type="match status" value="1"/>
</dbReference>
<dbReference type="InterPro" id="IPR015865">
    <property type="entry name" value="Riboflavin_kinase_bac/euk"/>
</dbReference>
<dbReference type="GO" id="GO:0006747">
    <property type="term" value="P:FAD biosynthetic process"/>
    <property type="evidence" value="ECO:0007669"/>
    <property type="project" value="UniProtKB-UniRule"/>
</dbReference>
<reference evidence="17 18" key="1">
    <citation type="submission" date="2016-01" db="EMBL/GenBank/DDBJ databases">
        <title>High potential of lignocellulose degradation of a new Verrucomicrobia species.</title>
        <authorList>
            <person name="Wang Y."/>
            <person name="Shi Y."/>
            <person name="Qiu Z."/>
            <person name="Liu S."/>
            <person name="Yang H."/>
        </authorList>
    </citation>
    <scope>NUCLEOTIDE SEQUENCE [LARGE SCALE GENOMIC DNA]</scope>
    <source>
        <strain evidence="17 18">TSB47</strain>
    </source>
</reference>
<dbReference type="PIRSF" id="PIRSF004491">
    <property type="entry name" value="FAD_Synth"/>
    <property type="match status" value="1"/>
</dbReference>
<keyword evidence="10 15" id="KW-0274">FAD</keyword>
<dbReference type="Gene3D" id="2.40.30.30">
    <property type="entry name" value="Riboflavin kinase-like"/>
    <property type="match status" value="1"/>
</dbReference>
<dbReference type="EMBL" id="LRRQ01000039">
    <property type="protein sequence ID" value="OAM91172.1"/>
    <property type="molecule type" value="Genomic_DNA"/>
</dbReference>
<accession>A0A178IMP2</accession>
<evidence type="ECO:0000256" key="5">
    <source>
        <dbReference type="ARBA" id="ARBA00022643"/>
    </source>
</evidence>
<evidence type="ECO:0000256" key="11">
    <source>
        <dbReference type="ARBA" id="ARBA00022840"/>
    </source>
</evidence>
<keyword evidence="7 15" id="KW-0548">Nucleotidyltransferase</keyword>
<evidence type="ECO:0000256" key="7">
    <source>
        <dbReference type="ARBA" id="ARBA00022695"/>
    </source>
</evidence>
<dbReference type="EC" id="2.7.7.2" evidence="15"/>
<dbReference type="InterPro" id="IPR023468">
    <property type="entry name" value="Riboflavin_kinase"/>
</dbReference>
<dbReference type="Pfam" id="PF06574">
    <property type="entry name" value="FAD_syn"/>
    <property type="match status" value="1"/>
</dbReference>
<keyword evidence="6 15" id="KW-0808">Transferase</keyword>
<dbReference type="OrthoDB" id="9803667at2"/>
<dbReference type="UniPathway" id="UPA00276">
    <property type="reaction ID" value="UER00406"/>
</dbReference>
<keyword evidence="5 15" id="KW-0288">FMN</keyword>
<dbReference type="PANTHER" id="PTHR22749">
    <property type="entry name" value="RIBOFLAVIN KINASE/FMN ADENYLYLTRANSFERASE"/>
    <property type="match status" value="1"/>
</dbReference>
<dbReference type="GO" id="GO:0005524">
    <property type="term" value="F:ATP binding"/>
    <property type="evidence" value="ECO:0007669"/>
    <property type="project" value="UniProtKB-UniRule"/>
</dbReference>
<evidence type="ECO:0000256" key="9">
    <source>
        <dbReference type="ARBA" id="ARBA00022777"/>
    </source>
</evidence>
<protein>
    <recommendedName>
        <fullName evidence="15">Riboflavin biosynthesis protein</fullName>
    </recommendedName>
    <domain>
        <recommendedName>
            <fullName evidence="15">Riboflavin kinase</fullName>
            <ecNumber evidence="15">2.7.1.26</ecNumber>
        </recommendedName>
        <alternativeName>
            <fullName evidence="15">Flavokinase</fullName>
        </alternativeName>
    </domain>
    <domain>
        <recommendedName>
            <fullName evidence="15">FMN adenylyltransferase</fullName>
            <ecNumber evidence="15">2.7.7.2</ecNumber>
        </recommendedName>
        <alternativeName>
            <fullName evidence="15">FAD pyrophosphorylase</fullName>
        </alternativeName>
        <alternativeName>
            <fullName evidence="15">FAD synthase</fullName>
        </alternativeName>
    </domain>
</protein>
<feature type="domain" description="Riboflavin kinase" evidence="16">
    <location>
        <begin position="185"/>
        <end position="311"/>
    </location>
</feature>
<evidence type="ECO:0000256" key="8">
    <source>
        <dbReference type="ARBA" id="ARBA00022741"/>
    </source>
</evidence>
<evidence type="ECO:0000256" key="12">
    <source>
        <dbReference type="ARBA" id="ARBA00023268"/>
    </source>
</evidence>
<comment type="pathway">
    <text evidence="2 15">Cofactor biosynthesis; FAD biosynthesis; FAD from FMN: step 1/1.</text>
</comment>
<dbReference type="InterPro" id="IPR015864">
    <property type="entry name" value="FAD_synthase"/>
</dbReference>
<evidence type="ECO:0000256" key="2">
    <source>
        <dbReference type="ARBA" id="ARBA00004726"/>
    </source>
</evidence>
<dbReference type="GO" id="GO:0003919">
    <property type="term" value="F:FMN adenylyltransferase activity"/>
    <property type="evidence" value="ECO:0007669"/>
    <property type="project" value="UniProtKB-UniRule"/>
</dbReference>
<dbReference type="PANTHER" id="PTHR22749:SF6">
    <property type="entry name" value="RIBOFLAVIN KINASE"/>
    <property type="match status" value="1"/>
</dbReference>
<dbReference type="Proteomes" id="UP000078486">
    <property type="component" value="Unassembled WGS sequence"/>
</dbReference>
<dbReference type="InterPro" id="IPR023465">
    <property type="entry name" value="Riboflavin_kinase_dom_sf"/>
</dbReference>
<comment type="caution">
    <text evidence="17">The sequence shown here is derived from an EMBL/GenBank/DDBJ whole genome shotgun (WGS) entry which is preliminary data.</text>
</comment>
<evidence type="ECO:0000256" key="4">
    <source>
        <dbReference type="ARBA" id="ARBA00022630"/>
    </source>
</evidence>
<comment type="similarity">
    <text evidence="15">Belongs to the ribF family.</text>
</comment>
<dbReference type="SUPFAM" id="SSF82114">
    <property type="entry name" value="Riboflavin kinase-like"/>
    <property type="match status" value="1"/>
</dbReference>
<dbReference type="SUPFAM" id="SSF52374">
    <property type="entry name" value="Nucleotidylyl transferase"/>
    <property type="match status" value="1"/>
</dbReference>
<comment type="catalytic activity">
    <reaction evidence="14 15">
        <text>FMN + ATP + H(+) = FAD + diphosphate</text>
        <dbReference type="Rhea" id="RHEA:17237"/>
        <dbReference type="ChEBI" id="CHEBI:15378"/>
        <dbReference type="ChEBI" id="CHEBI:30616"/>
        <dbReference type="ChEBI" id="CHEBI:33019"/>
        <dbReference type="ChEBI" id="CHEBI:57692"/>
        <dbReference type="ChEBI" id="CHEBI:58210"/>
        <dbReference type="EC" id="2.7.7.2"/>
    </reaction>
</comment>
<dbReference type="CDD" id="cd02064">
    <property type="entry name" value="FAD_synthetase_N"/>
    <property type="match status" value="1"/>
</dbReference>
<keyword evidence="12" id="KW-0511">Multifunctional enzyme</keyword>
<dbReference type="NCBIfam" id="TIGR00083">
    <property type="entry name" value="ribF"/>
    <property type="match status" value="1"/>
</dbReference>
<keyword evidence="8 15" id="KW-0547">Nucleotide-binding</keyword>
<dbReference type="InterPro" id="IPR002606">
    <property type="entry name" value="Riboflavin_kinase_bac"/>
</dbReference>
<dbReference type="GO" id="GO:0009231">
    <property type="term" value="P:riboflavin biosynthetic process"/>
    <property type="evidence" value="ECO:0007669"/>
    <property type="project" value="InterPro"/>
</dbReference>
<keyword evidence="4 15" id="KW-0285">Flavoprotein</keyword>
<proteinExistence type="inferred from homology"/>
<dbReference type="Pfam" id="PF01687">
    <property type="entry name" value="Flavokinase"/>
    <property type="match status" value="1"/>
</dbReference>
<dbReference type="EC" id="2.7.1.26" evidence="15"/>
<organism evidence="17 18">
    <name type="scientific">Termitidicoccus mucosus</name>
    <dbReference type="NCBI Taxonomy" id="1184151"/>
    <lineage>
        <taxon>Bacteria</taxon>
        <taxon>Pseudomonadati</taxon>
        <taxon>Verrucomicrobiota</taxon>
        <taxon>Opitutia</taxon>
        <taxon>Opitutales</taxon>
        <taxon>Opitutaceae</taxon>
        <taxon>Termitidicoccus</taxon>
    </lineage>
</organism>
<dbReference type="UniPathway" id="UPA00277">
    <property type="reaction ID" value="UER00407"/>
</dbReference>
<evidence type="ECO:0000313" key="18">
    <source>
        <dbReference type="Proteomes" id="UP000078486"/>
    </source>
</evidence>